<feature type="repeat" description="PPR" evidence="3">
    <location>
        <begin position="333"/>
        <end position="367"/>
    </location>
</feature>
<comment type="similarity">
    <text evidence="1">Belongs to the PPR family. P subfamily.</text>
</comment>
<dbReference type="Pfam" id="PF13041">
    <property type="entry name" value="PPR_2"/>
    <property type="match status" value="3"/>
</dbReference>
<dbReference type="PANTHER" id="PTHR46128">
    <property type="entry name" value="MITOCHONDRIAL GROUP I INTRON SPLICING FACTOR CCM1"/>
    <property type="match status" value="1"/>
</dbReference>
<dbReference type="Gene3D" id="1.25.40.10">
    <property type="entry name" value="Tetratricopeptide repeat domain"/>
    <property type="match status" value="2"/>
</dbReference>
<reference evidence="4 5" key="1">
    <citation type="submission" date="2024-06" db="EMBL/GenBank/DDBJ databases">
        <title>A chromosome level genome sequence of Diviner's sage (Salvia divinorum).</title>
        <authorList>
            <person name="Ford S.A."/>
            <person name="Ro D.-K."/>
            <person name="Ness R.W."/>
            <person name="Phillips M.A."/>
        </authorList>
    </citation>
    <scope>NUCLEOTIDE SEQUENCE [LARGE SCALE GENOMIC DNA]</scope>
    <source>
        <strain evidence="4">SAF-2024a</strain>
        <tissue evidence="4">Leaf</tissue>
    </source>
</reference>
<feature type="repeat" description="PPR" evidence="3">
    <location>
        <begin position="406"/>
        <end position="440"/>
    </location>
</feature>
<dbReference type="EMBL" id="JBEAFC010000011">
    <property type="protein sequence ID" value="KAL1537330.1"/>
    <property type="molecule type" value="Genomic_DNA"/>
</dbReference>
<gene>
    <name evidence="4" type="ORF">AAHA92_29859</name>
</gene>
<dbReference type="InterPro" id="IPR011990">
    <property type="entry name" value="TPR-like_helical_dom_sf"/>
</dbReference>
<evidence type="ECO:0000313" key="4">
    <source>
        <dbReference type="EMBL" id="KAL1537330.1"/>
    </source>
</evidence>
<accession>A0ABD1FZR0</accession>
<dbReference type="Proteomes" id="UP001567538">
    <property type="component" value="Unassembled WGS sequence"/>
</dbReference>
<feature type="repeat" description="PPR" evidence="3">
    <location>
        <begin position="211"/>
        <end position="246"/>
    </location>
</feature>
<evidence type="ECO:0000256" key="3">
    <source>
        <dbReference type="PROSITE-ProRule" id="PRU00708"/>
    </source>
</evidence>
<dbReference type="PROSITE" id="PS51375">
    <property type="entry name" value="PPR"/>
    <property type="match status" value="4"/>
</dbReference>
<dbReference type="NCBIfam" id="TIGR00756">
    <property type="entry name" value="PPR"/>
    <property type="match status" value="4"/>
</dbReference>
<name>A0ABD1FZR0_SALDI</name>
<keyword evidence="5" id="KW-1185">Reference proteome</keyword>
<protein>
    <submittedName>
        <fullName evidence="4">Pentatricopeptide repeat-containing protein, mitochondrial</fullName>
    </submittedName>
</protein>
<dbReference type="InterPro" id="IPR050872">
    <property type="entry name" value="PPR_P_subfamily"/>
</dbReference>
<dbReference type="Pfam" id="PF01535">
    <property type="entry name" value="PPR"/>
    <property type="match status" value="1"/>
</dbReference>
<dbReference type="AlphaFoldDB" id="A0ABD1FZR0"/>
<evidence type="ECO:0000313" key="5">
    <source>
        <dbReference type="Proteomes" id="UP001567538"/>
    </source>
</evidence>
<evidence type="ECO:0000256" key="2">
    <source>
        <dbReference type="ARBA" id="ARBA00022737"/>
    </source>
</evidence>
<dbReference type="InterPro" id="IPR002885">
    <property type="entry name" value="PPR_rpt"/>
</dbReference>
<dbReference type="PANTHER" id="PTHR46128:SF152">
    <property type="entry name" value="PENTACOTRIPEPTIDE-REPEAT REGION OF PRORP DOMAIN-CONTAINING PROTEIN"/>
    <property type="match status" value="1"/>
</dbReference>
<proteinExistence type="inferred from homology"/>
<comment type="caution">
    <text evidence="4">The sequence shown here is derived from an EMBL/GenBank/DDBJ whole genome shotgun (WGS) entry which is preliminary data.</text>
</comment>
<keyword evidence="2" id="KW-0677">Repeat</keyword>
<feature type="repeat" description="PPR" evidence="3">
    <location>
        <begin position="441"/>
        <end position="475"/>
    </location>
</feature>
<organism evidence="4 5">
    <name type="scientific">Salvia divinorum</name>
    <name type="common">Maria pastora</name>
    <name type="synonym">Diviner's sage</name>
    <dbReference type="NCBI Taxonomy" id="28513"/>
    <lineage>
        <taxon>Eukaryota</taxon>
        <taxon>Viridiplantae</taxon>
        <taxon>Streptophyta</taxon>
        <taxon>Embryophyta</taxon>
        <taxon>Tracheophyta</taxon>
        <taxon>Spermatophyta</taxon>
        <taxon>Magnoliopsida</taxon>
        <taxon>eudicotyledons</taxon>
        <taxon>Gunneridae</taxon>
        <taxon>Pentapetalae</taxon>
        <taxon>asterids</taxon>
        <taxon>lamiids</taxon>
        <taxon>Lamiales</taxon>
        <taxon>Lamiaceae</taxon>
        <taxon>Nepetoideae</taxon>
        <taxon>Mentheae</taxon>
        <taxon>Salviinae</taxon>
        <taxon>Salvia</taxon>
        <taxon>Salvia subgen. Calosphace</taxon>
    </lineage>
</organism>
<sequence>MHTLCRKPIPKLKFSSYIVLHRSFGSVDFGSSSLATVFLKLNSGFAVSRCVSSLSYSPVGTLETDDATIRVEEDDVSEASKASPPFTTESLPSDFYNAIRPQPASVPSHRSCYDLQLAISMFFTLFKSKRRNVLVRGLHFCKKFTSPGAEDIVFKAICVNISQKKWKFLEQFSSTLTTTLLPRIFQEFRSSPRLLLEFYQRVGGVGTVLCSLESCCILIHVMVECKNFDDALRLMKEMMISKGYSPLEVLEALIRSSAGGFLSSAVFDALVRACTQIGATEDAYEVIEKSRIGGIHVSIHAWNNFLGHLLKTGDVTGFWEMYRKMVSYEYYESVNTYNLLIYALCKDGHIHEALSVFYRMIKAGFLPNIVGFNMLIDGACRADDLDLALNVIENIGTMSRGCVSANVVTYNSLINGYCKQGNPEMAEEILDKMIEMGVKPNVRTYATVIDGYSRKGCLEEGHRLCDRMVENSMIPDAVIYTSFIHWLWMEGDIGGVSLLLSNMMENRVDPDEVTHSMIINGLCRNGHVNEEAMIYLEQSNSSAECLFEASFQTRSHMVL</sequence>
<evidence type="ECO:0000256" key="1">
    <source>
        <dbReference type="ARBA" id="ARBA00007626"/>
    </source>
</evidence>